<keyword evidence="13" id="KW-1185">Reference proteome</keyword>
<dbReference type="InterPro" id="IPR015943">
    <property type="entry name" value="WD40/YVTN_repeat-like_dom_sf"/>
</dbReference>
<dbReference type="GO" id="GO:0005634">
    <property type="term" value="C:nucleus"/>
    <property type="evidence" value="ECO:0007669"/>
    <property type="project" value="UniProtKB-SubCell"/>
</dbReference>
<dbReference type="Proteomes" id="UP001196413">
    <property type="component" value="Unassembled WGS sequence"/>
</dbReference>
<comment type="subcellular location">
    <subcellularLocation>
        <location evidence="2">Cytoplasm</location>
    </subcellularLocation>
    <subcellularLocation>
        <location evidence="1">Nucleus</location>
    </subcellularLocation>
</comment>
<keyword evidence="7 11" id="KW-0853">WD repeat</keyword>
<evidence type="ECO:0000313" key="13">
    <source>
        <dbReference type="Proteomes" id="UP001196413"/>
    </source>
</evidence>
<evidence type="ECO:0000256" key="10">
    <source>
        <dbReference type="ARBA" id="ARBA00023242"/>
    </source>
</evidence>
<dbReference type="Pfam" id="PF00400">
    <property type="entry name" value="WD40"/>
    <property type="match status" value="2"/>
</dbReference>
<dbReference type="InterPro" id="IPR037289">
    <property type="entry name" value="Elp2"/>
</dbReference>
<dbReference type="EMBL" id="JAHQIW010000540">
    <property type="protein sequence ID" value="KAJ1348667.1"/>
    <property type="molecule type" value="Genomic_DNA"/>
</dbReference>
<dbReference type="Gene3D" id="2.130.10.10">
    <property type="entry name" value="YVTN repeat-like/Quinoprotein amine dehydrogenase"/>
    <property type="match status" value="2"/>
</dbReference>
<dbReference type="SMART" id="SM00320">
    <property type="entry name" value="WD40"/>
    <property type="match status" value="3"/>
</dbReference>
<reference evidence="12" key="1">
    <citation type="submission" date="2021-06" db="EMBL/GenBank/DDBJ databases">
        <title>Parelaphostrongylus tenuis whole genome reference sequence.</title>
        <authorList>
            <person name="Garwood T.J."/>
            <person name="Larsen P.A."/>
            <person name="Fountain-Jones N.M."/>
            <person name="Garbe J.R."/>
            <person name="Macchietto M.G."/>
            <person name="Kania S.A."/>
            <person name="Gerhold R.W."/>
            <person name="Richards J.E."/>
            <person name="Wolf T.M."/>
        </authorList>
    </citation>
    <scope>NUCLEOTIDE SEQUENCE</scope>
    <source>
        <strain evidence="12">MNPRO001-30</strain>
        <tissue evidence="12">Meninges</tissue>
    </source>
</reference>
<keyword evidence="9" id="KW-0677">Repeat</keyword>
<evidence type="ECO:0000256" key="3">
    <source>
        <dbReference type="ARBA" id="ARBA00005043"/>
    </source>
</evidence>
<evidence type="ECO:0000256" key="8">
    <source>
        <dbReference type="ARBA" id="ARBA00022694"/>
    </source>
</evidence>
<evidence type="ECO:0000256" key="2">
    <source>
        <dbReference type="ARBA" id="ARBA00004496"/>
    </source>
</evidence>
<organism evidence="12 13">
    <name type="scientific">Parelaphostrongylus tenuis</name>
    <name type="common">Meningeal worm</name>
    <dbReference type="NCBI Taxonomy" id="148309"/>
    <lineage>
        <taxon>Eukaryota</taxon>
        <taxon>Metazoa</taxon>
        <taxon>Ecdysozoa</taxon>
        <taxon>Nematoda</taxon>
        <taxon>Chromadorea</taxon>
        <taxon>Rhabditida</taxon>
        <taxon>Rhabditina</taxon>
        <taxon>Rhabditomorpha</taxon>
        <taxon>Strongyloidea</taxon>
        <taxon>Metastrongylidae</taxon>
        <taxon>Parelaphostrongylus</taxon>
    </lineage>
</organism>
<dbReference type="AlphaFoldDB" id="A0AAD5MGL9"/>
<comment type="caution">
    <text evidence="12">The sequence shown here is derived from an EMBL/GenBank/DDBJ whole genome shotgun (WGS) entry which is preliminary data.</text>
</comment>
<comment type="pathway">
    <text evidence="3">tRNA modification; 5-methoxycarbonylmethyl-2-thiouridine-tRNA biosynthesis.</text>
</comment>
<keyword evidence="10" id="KW-0539">Nucleus</keyword>
<dbReference type="PANTHER" id="PTHR44111:SF1">
    <property type="entry name" value="ELONGATOR COMPLEX PROTEIN 2"/>
    <property type="match status" value="1"/>
</dbReference>
<feature type="repeat" description="WD" evidence="11">
    <location>
        <begin position="143"/>
        <end position="174"/>
    </location>
</feature>
<dbReference type="PROSITE" id="PS50082">
    <property type="entry name" value="WD_REPEATS_2"/>
    <property type="match status" value="2"/>
</dbReference>
<dbReference type="PROSITE" id="PS50294">
    <property type="entry name" value="WD_REPEATS_REGION"/>
    <property type="match status" value="2"/>
</dbReference>
<evidence type="ECO:0000256" key="11">
    <source>
        <dbReference type="PROSITE-ProRule" id="PRU00221"/>
    </source>
</evidence>
<dbReference type="InterPro" id="IPR001680">
    <property type="entry name" value="WD40_rpt"/>
</dbReference>
<sequence>MAFVKLWRIEEEEVKGGGDGEICVTKNRFQIESPEKTLSLSLSVEAVLAGHDDWVHSTQWNSEGCSLLTSSSDKTVIVWKEACDGRLWTDAVRIGIVGGQAAGFFGAIFSPSTRQIVAYSYHGGLYGWVFSEKDNMWNAVAMCSGHTGEVRDVAWHPDGKFFISVGEDKTTRIYIPQKDQKFVEVARPQVHGHSMQCLAVVSSSTFVSGAEEKIFRVFEAPQTFAKSLCNISGFQMTEVFGKSTFPHFGAKVSALGLSNKAIEDSQESASLLTIQRLTGKKLRLRQCLLNFMLPRRRIAYNKIRFGRRCRNCMDMVMKSML</sequence>
<dbReference type="GO" id="GO:0002098">
    <property type="term" value="P:tRNA wobble uridine modification"/>
    <property type="evidence" value="ECO:0007669"/>
    <property type="project" value="InterPro"/>
</dbReference>
<protein>
    <recommendedName>
        <fullName evidence="5">Elongator complex protein 2</fullName>
    </recommendedName>
</protein>
<evidence type="ECO:0000256" key="7">
    <source>
        <dbReference type="ARBA" id="ARBA00022574"/>
    </source>
</evidence>
<evidence type="ECO:0000313" key="12">
    <source>
        <dbReference type="EMBL" id="KAJ1348667.1"/>
    </source>
</evidence>
<dbReference type="SUPFAM" id="SSF50978">
    <property type="entry name" value="WD40 repeat-like"/>
    <property type="match status" value="1"/>
</dbReference>
<evidence type="ECO:0000256" key="6">
    <source>
        <dbReference type="ARBA" id="ARBA00022490"/>
    </source>
</evidence>
<evidence type="ECO:0000256" key="1">
    <source>
        <dbReference type="ARBA" id="ARBA00004123"/>
    </source>
</evidence>
<proteinExistence type="inferred from homology"/>
<keyword evidence="6" id="KW-0963">Cytoplasm</keyword>
<dbReference type="InterPro" id="IPR036322">
    <property type="entry name" value="WD40_repeat_dom_sf"/>
</dbReference>
<evidence type="ECO:0000256" key="9">
    <source>
        <dbReference type="ARBA" id="ARBA00022737"/>
    </source>
</evidence>
<dbReference type="PANTHER" id="PTHR44111">
    <property type="entry name" value="ELONGATOR COMPLEX PROTEIN 2"/>
    <property type="match status" value="1"/>
</dbReference>
<accession>A0AAD5MGL9</accession>
<dbReference type="GO" id="GO:0005737">
    <property type="term" value="C:cytoplasm"/>
    <property type="evidence" value="ECO:0007669"/>
    <property type="project" value="UniProtKB-SubCell"/>
</dbReference>
<comment type="similarity">
    <text evidence="4">Belongs to the WD repeat ELP2 family.</text>
</comment>
<dbReference type="GO" id="GO:0033588">
    <property type="term" value="C:elongator holoenzyme complex"/>
    <property type="evidence" value="ECO:0007669"/>
    <property type="project" value="InterPro"/>
</dbReference>
<feature type="repeat" description="WD" evidence="11">
    <location>
        <begin position="48"/>
        <end position="80"/>
    </location>
</feature>
<name>A0AAD5MGL9_PARTN</name>
<keyword evidence="8" id="KW-0819">tRNA processing</keyword>
<evidence type="ECO:0000256" key="5">
    <source>
        <dbReference type="ARBA" id="ARBA00020267"/>
    </source>
</evidence>
<evidence type="ECO:0000256" key="4">
    <source>
        <dbReference type="ARBA" id="ARBA00005881"/>
    </source>
</evidence>
<gene>
    <name evidence="12" type="ORF">KIN20_004019</name>
</gene>